<evidence type="ECO:0000313" key="5">
    <source>
        <dbReference type="Proteomes" id="UP000765802"/>
    </source>
</evidence>
<dbReference type="PANTHER" id="PTHR43056">
    <property type="entry name" value="PEPTIDASE S9 PROLYL OLIGOPEPTIDASE"/>
    <property type="match status" value="1"/>
</dbReference>
<dbReference type="InterPro" id="IPR000383">
    <property type="entry name" value="Xaa-Pro-like_dom"/>
</dbReference>
<dbReference type="InterPro" id="IPR029058">
    <property type="entry name" value="AB_hydrolase_fold"/>
</dbReference>
<dbReference type="InterPro" id="IPR005674">
    <property type="entry name" value="CocE/Ser_esterase"/>
</dbReference>
<sequence>MRKLVILLTAVFGTLITTAQTINTQDSAWIRDNYVKMERYIPMRDGVKLFTSIYMPKDASEKHPILMSRTPYSCAPYGEQNWRAFWETHWKYYMREGYIIVLQDVRGRWMSEGVFEDVRPFNHNKKSNTDIDESSDTYDAIEWLTKNLPNNNNNVGVFGISYPGFYSTMAAASGHPALKAVSPQAPVTDWFIGDDFHHNGALAIMDGFDFYAGGFGYPRPAPTTRGPVNKLNLPRNDNYKTMLDIGALPNFMKLTGDTIKFWKDLYAHPNYDDFWKARDARRAMYNIKPVMLTVGGLFDAEDTYGAWNLYKAIEKQSKSTNNRIVMGPWFHGQWSRGDGSYLGNVRFGSRTSEWYQNNIEIPFFNYFLKGKGEEPKLAEATVFFSGENAWKEFSAWPPEAMKLQPIYLSENGGLSWNRPATKSQPSEYISDPAKPVPYTEDVHYSRTREYMTDDQRFASRRPDVLTFETAPLQEDLTLAGPVIADLMVSISSTDADFVVKVIDVFPDDFAYSDAIPQPARTAGGSYPMGSYQMLVRGEIMRGKFRKSFEQPVPFKPNLPENVKFELPDIAHTFKKGHRLMIQIQSSWFPLMDRNPQKFMNIYEAKDSDFQKATIRILHDNKFASSILLPVLK</sequence>
<evidence type="ECO:0000256" key="1">
    <source>
        <dbReference type="ARBA" id="ARBA00022801"/>
    </source>
</evidence>
<dbReference type="SUPFAM" id="SSF49785">
    <property type="entry name" value="Galactose-binding domain-like"/>
    <property type="match status" value="1"/>
</dbReference>
<evidence type="ECO:0000259" key="3">
    <source>
        <dbReference type="SMART" id="SM00939"/>
    </source>
</evidence>
<name>A0ABR7MDU8_9BACT</name>
<dbReference type="Gene3D" id="1.10.3020.10">
    <property type="entry name" value="alpha-amino acid ester hydrolase ( Helical cap domain)"/>
    <property type="match status" value="1"/>
</dbReference>
<dbReference type="InterPro" id="IPR050585">
    <property type="entry name" value="Xaa-Pro_dipeptidyl-ppase/CocE"/>
</dbReference>
<dbReference type="EMBL" id="MBUA01000031">
    <property type="protein sequence ID" value="MBC6493136.1"/>
    <property type="molecule type" value="Genomic_DNA"/>
</dbReference>
<gene>
    <name evidence="4" type="ORF">BC349_18945</name>
</gene>
<organism evidence="4 5">
    <name type="scientific">Flavihumibacter stibioxidans</name>
    <dbReference type="NCBI Taxonomy" id="1834163"/>
    <lineage>
        <taxon>Bacteria</taxon>
        <taxon>Pseudomonadati</taxon>
        <taxon>Bacteroidota</taxon>
        <taxon>Chitinophagia</taxon>
        <taxon>Chitinophagales</taxon>
        <taxon>Chitinophagaceae</taxon>
        <taxon>Flavihumibacter</taxon>
    </lineage>
</organism>
<dbReference type="Pfam" id="PF08530">
    <property type="entry name" value="PepX_C"/>
    <property type="match status" value="1"/>
</dbReference>
<dbReference type="RefSeq" id="WP_187258455.1">
    <property type="nucleotide sequence ID" value="NZ_JBHULF010000006.1"/>
</dbReference>
<reference evidence="4 5" key="1">
    <citation type="submission" date="2016-07" db="EMBL/GenBank/DDBJ databases">
        <title>Genome analysis of Flavihumibacter stibioxidans YS-17.</title>
        <authorList>
            <person name="Shi K."/>
            <person name="Han Y."/>
            <person name="Wang G."/>
        </authorList>
    </citation>
    <scope>NUCLEOTIDE SEQUENCE [LARGE SCALE GENOMIC DNA]</scope>
    <source>
        <strain evidence="4 5">YS-17</strain>
    </source>
</reference>
<proteinExistence type="predicted"/>
<evidence type="ECO:0000313" key="4">
    <source>
        <dbReference type="EMBL" id="MBC6493136.1"/>
    </source>
</evidence>
<keyword evidence="5" id="KW-1185">Reference proteome</keyword>
<comment type="caution">
    <text evidence="4">The sequence shown here is derived from an EMBL/GenBank/DDBJ whole genome shotgun (WGS) entry which is preliminary data.</text>
</comment>
<accession>A0ABR7MDU8</accession>
<keyword evidence="2" id="KW-0732">Signal</keyword>
<protein>
    <submittedName>
        <fullName evidence="4">X-Pro dipeptidyl-peptidase</fullName>
    </submittedName>
</protein>
<evidence type="ECO:0000256" key="2">
    <source>
        <dbReference type="SAM" id="SignalP"/>
    </source>
</evidence>
<dbReference type="Gene3D" id="3.40.50.1820">
    <property type="entry name" value="alpha/beta hydrolase"/>
    <property type="match status" value="1"/>
</dbReference>
<dbReference type="Proteomes" id="UP000765802">
    <property type="component" value="Unassembled WGS sequence"/>
</dbReference>
<feature type="signal peptide" evidence="2">
    <location>
        <begin position="1"/>
        <end position="19"/>
    </location>
</feature>
<dbReference type="PANTHER" id="PTHR43056:SF10">
    <property type="entry name" value="COCE_NOND FAMILY, PUTATIVE (AFU_ORTHOLOGUE AFUA_7G00600)-RELATED"/>
    <property type="match status" value="1"/>
</dbReference>
<dbReference type="SUPFAM" id="SSF53474">
    <property type="entry name" value="alpha/beta-Hydrolases"/>
    <property type="match status" value="1"/>
</dbReference>
<dbReference type="Gene3D" id="2.60.120.260">
    <property type="entry name" value="Galactose-binding domain-like"/>
    <property type="match status" value="1"/>
</dbReference>
<dbReference type="SMART" id="SM00939">
    <property type="entry name" value="PepX_C"/>
    <property type="match status" value="1"/>
</dbReference>
<dbReference type="NCBIfam" id="TIGR00976">
    <property type="entry name" value="CocE_NonD"/>
    <property type="match status" value="1"/>
</dbReference>
<feature type="domain" description="Xaa-Pro dipeptidyl-peptidase C-terminal" evidence="3">
    <location>
        <begin position="361"/>
        <end position="627"/>
    </location>
</feature>
<dbReference type="InterPro" id="IPR013736">
    <property type="entry name" value="Xaa-Pro_dipept_C"/>
</dbReference>
<dbReference type="Pfam" id="PF02129">
    <property type="entry name" value="Peptidase_S15"/>
    <property type="match status" value="1"/>
</dbReference>
<dbReference type="InterPro" id="IPR008979">
    <property type="entry name" value="Galactose-bd-like_sf"/>
</dbReference>
<feature type="chain" id="PRO_5047406706" evidence="2">
    <location>
        <begin position="20"/>
        <end position="632"/>
    </location>
</feature>
<keyword evidence="1" id="KW-0378">Hydrolase</keyword>